<protein>
    <submittedName>
        <fullName evidence="3">Zinc-ribbon domain-containing protein</fullName>
    </submittedName>
</protein>
<evidence type="ECO:0000313" key="4">
    <source>
        <dbReference type="Proteomes" id="UP000470772"/>
    </source>
</evidence>
<sequence>MVFRPLNPRYDKTYSTISLLFSVKRCPRCGEENEDDANFCIRCGYGFKTSMRYVILSAITYFIYTALDFFTLTEVERIPTLINPESVLIFLYSYSGAQIYLISVLSLIIFDVSVWSLARALEGIGTSAYILVNVGFKLLLIVEFVGSLILFLFLQEPFLGSLLITLATLGTLTLLVSTIGLSFGTYKIGTFLQNNAIKLLSVLYLIPLLGFLITL</sequence>
<dbReference type="EMBL" id="WGGD01000005">
    <property type="protein sequence ID" value="MUN29706.1"/>
    <property type="molecule type" value="Genomic_DNA"/>
</dbReference>
<feature type="domain" description="Zinc-ribbon" evidence="2">
    <location>
        <begin position="26"/>
        <end position="45"/>
    </location>
</feature>
<comment type="caution">
    <text evidence="3">The sequence shown here is derived from an EMBL/GenBank/DDBJ whole genome shotgun (WGS) entry which is preliminary data.</text>
</comment>
<evidence type="ECO:0000256" key="1">
    <source>
        <dbReference type="SAM" id="Phobius"/>
    </source>
</evidence>
<evidence type="ECO:0000313" key="3">
    <source>
        <dbReference type="EMBL" id="MUN29706.1"/>
    </source>
</evidence>
<dbReference type="InterPro" id="IPR026870">
    <property type="entry name" value="Zinc_ribbon_dom"/>
</dbReference>
<dbReference type="AlphaFoldDB" id="A0A6A9QL29"/>
<keyword evidence="1" id="KW-0812">Transmembrane</keyword>
<accession>A0A6A9QL29</accession>
<dbReference type="Proteomes" id="UP000470772">
    <property type="component" value="Unassembled WGS sequence"/>
</dbReference>
<keyword evidence="1" id="KW-0472">Membrane</keyword>
<evidence type="ECO:0000259" key="2">
    <source>
        <dbReference type="Pfam" id="PF13240"/>
    </source>
</evidence>
<feature type="transmembrane region" description="Helical" evidence="1">
    <location>
        <begin position="53"/>
        <end position="72"/>
    </location>
</feature>
<dbReference type="Pfam" id="PF13240">
    <property type="entry name" value="Zn_Ribbon_1"/>
    <property type="match status" value="1"/>
</dbReference>
<keyword evidence="1" id="KW-1133">Transmembrane helix</keyword>
<feature type="transmembrane region" description="Helical" evidence="1">
    <location>
        <begin position="196"/>
        <end position="214"/>
    </location>
</feature>
<keyword evidence="4" id="KW-1185">Reference proteome</keyword>
<feature type="transmembrane region" description="Helical" evidence="1">
    <location>
        <begin position="92"/>
        <end position="118"/>
    </location>
</feature>
<gene>
    <name evidence="3" type="ORF">GC250_09715</name>
</gene>
<name>A0A6A9QL29_SULME</name>
<reference evidence="3 4" key="1">
    <citation type="submission" date="2019-10" db="EMBL/GenBank/DDBJ databases">
        <title>Sequencing and Assembly of Multiple Reported Metal-Biooxidizing Members of the Extremely Thermoacidophilic Archaeal Family Sulfolobaceae.</title>
        <authorList>
            <person name="Counts J.A."/>
            <person name="Kelly R.M."/>
        </authorList>
    </citation>
    <scope>NUCLEOTIDE SEQUENCE [LARGE SCALE GENOMIC DNA]</scope>
    <source>
        <strain evidence="3 4">DSM 6482</strain>
    </source>
</reference>
<proteinExistence type="predicted"/>
<feature type="transmembrane region" description="Helical" evidence="1">
    <location>
        <begin position="130"/>
        <end position="154"/>
    </location>
</feature>
<feature type="transmembrane region" description="Helical" evidence="1">
    <location>
        <begin position="160"/>
        <end position="184"/>
    </location>
</feature>
<organism evidence="3 4">
    <name type="scientific">Sulfuracidifex metallicus DSM 6482 = JCM 9184</name>
    <dbReference type="NCBI Taxonomy" id="523847"/>
    <lineage>
        <taxon>Archaea</taxon>
        <taxon>Thermoproteota</taxon>
        <taxon>Thermoprotei</taxon>
        <taxon>Sulfolobales</taxon>
        <taxon>Sulfolobaceae</taxon>
        <taxon>Sulfuracidifex</taxon>
    </lineage>
</organism>